<protein>
    <submittedName>
        <fullName evidence="1">Integrase catalytic domain-containing protein</fullName>
    </submittedName>
</protein>
<comment type="caution">
    <text evidence="1">The sequence shown here is derived from an EMBL/GenBank/DDBJ whole genome shotgun (WGS) entry which is preliminary data.</text>
</comment>
<gene>
    <name evidence="1" type="primary">AVEN_20910_1</name>
    <name evidence="1" type="ORF">TNCV_4975901</name>
</gene>
<dbReference type="Pfam" id="PF05380">
    <property type="entry name" value="Peptidase_A17"/>
    <property type="match status" value="1"/>
</dbReference>
<dbReference type="SUPFAM" id="SSF53098">
    <property type="entry name" value="Ribonuclease H-like"/>
    <property type="match status" value="1"/>
</dbReference>
<dbReference type="EMBL" id="BMAU01021309">
    <property type="protein sequence ID" value="GFY12090.1"/>
    <property type="molecule type" value="Genomic_DNA"/>
</dbReference>
<dbReference type="Gene3D" id="3.30.420.10">
    <property type="entry name" value="Ribonuclease H-like superfamily/Ribonuclease H"/>
    <property type="match status" value="1"/>
</dbReference>
<dbReference type="GO" id="GO:0003676">
    <property type="term" value="F:nucleic acid binding"/>
    <property type="evidence" value="ECO:0007669"/>
    <property type="project" value="InterPro"/>
</dbReference>
<dbReference type="PANTHER" id="PTHR47331">
    <property type="entry name" value="PHD-TYPE DOMAIN-CONTAINING PROTEIN"/>
    <property type="match status" value="1"/>
</dbReference>
<name>A0A8X6SIZ5_TRICX</name>
<dbReference type="PANTHER" id="PTHR47331:SF1">
    <property type="entry name" value="GAG-LIKE PROTEIN"/>
    <property type="match status" value="1"/>
</dbReference>
<organism evidence="1 2">
    <name type="scientific">Trichonephila clavipes</name>
    <name type="common">Golden silk orbweaver</name>
    <name type="synonym">Nephila clavipes</name>
    <dbReference type="NCBI Taxonomy" id="2585209"/>
    <lineage>
        <taxon>Eukaryota</taxon>
        <taxon>Metazoa</taxon>
        <taxon>Ecdysozoa</taxon>
        <taxon>Arthropoda</taxon>
        <taxon>Chelicerata</taxon>
        <taxon>Arachnida</taxon>
        <taxon>Araneae</taxon>
        <taxon>Araneomorphae</taxon>
        <taxon>Entelegynae</taxon>
        <taxon>Araneoidea</taxon>
        <taxon>Nephilidae</taxon>
        <taxon>Trichonephila</taxon>
    </lineage>
</organism>
<accession>A0A8X6SIZ5</accession>
<proteinExistence type="predicted"/>
<reference evidence="1" key="1">
    <citation type="submission" date="2020-08" db="EMBL/GenBank/DDBJ databases">
        <title>Multicomponent nature underlies the extraordinary mechanical properties of spider dragline silk.</title>
        <authorList>
            <person name="Kono N."/>
            <person name="Nakamura H."/>
            <person name="Mori M."/>
            <person name="Yoshida Y."/>
            <person name="Ohtoshi R."/>
            <person name="Malay A.D."/>
            <person name="Moran D.A.P."/>
            <person name="Tomita M."/>
            <person name="Numata K."/>
            <person name="Arakawa K."/>
        </authorList>
    </citation>
    <scope>NUCLEOTIDE SEQUENCE</scope>
</reference>
<evidence type="ECO:0000313" key="1">
    <source>
        <dbReference type="EMBL" id="GFY12090.1"/>
    </source>
</evidence>
<dbReference type="InterPro" id="IPR012337">
    <property type="entry name" value="RNaseH-like_sf"/>
</dbReference>
<dbReference type="AlphaFoldDB" id="A0A8X6SIZ5"/>
<sequence length="372" mass="42607">MAKGGFDLREWEWSGDCEHVSKNETQELGLIWNKELDTLRINMKWLDDINMDKITKRSMLSTVHTVFDPIGFISPVMLCPKIILQKAWKLGTSWDEELTGELPKEFVQWFQELKYLSDIQIPRYIQMSHEASTAKSQGAPLRGATIPRMELPAAVIGHDWNEEEIGKERSKASYVLTNNEAGGVENWYYRYFSNYDRIIHLVAQILRFMHKCKNVTGKKHGELTVTEFQEAETRYTSKNLKVISPPLPENRVKDAAVFQITGVDMAGPLFLKENNKSWVLIFTCAVYRAVHFEFATAASTDVFLMAFRRFVARRGRSTTVYCDNGTNFIGAANYFKQLNWSRIQKDGAINSIEWKFTPPPQLLLGGADGGRD</sequence>
<dbReference type="Proteomes" id="UP000887159">
    <property type="component" value="Unassembled WGS sequence"/>
</dbReference>
<keyword evidence="2" id="KW-1185">Reference proteome</keyword>
<dbReference type="InterPro" id="IPR008042">
    <property type="entry name" value="Retrotrans_Pao"/>
</dbReference>
<evidence type="ECO:0000313" key="2">
    <source>
        <dbReference type="Proteomes" id="UP000887159"/>
    </source>
</evidence>
<dbReference type="InterPro" id="IPR036397">
    <property type="entry name" value="RNaseH_sf"/>
</dbReference>